<dbReference type="AlphaFoldDB" id="A0A5D3F911"/>
<keyword evidence="1" id="KW-0805">Transcription regulation</keyword>
<evidence type="ECO:0000313" key="6">
    <source>
        <dbReference type="EMBL" id="TYK44160.1"/>
    </source>
</evidence>
<name>A0A5D3F911_9ACTN</name>
<reference evidence="6 7" key="1">
    <citation type="submission" date="2019-08" db="EMBL/GenBank/DDBJ databases">
        <title>Actinomadura sp. nov. CYP1-5 isolated from mountain soil.</title>
        <authorList>
            <person name="Songsumanus A."/>
            <person name="Kuncharoen N."/>
            <person name="Kudo T."/>
            <person name="Yuki M."/>
            <person name="Igarashi Y."/>
            <person name="Tanasupawat S."/>
        </authorList>
    </citation>
    <scope>NUCLEOTIDE SEQUENCE [LARGE SCALE GENOMIC DNA]</scope>
    <source>
        <strain evidence="6 7">CYP1-5</strain>
    </source>
</reference>
<dbReference type="InterPro" id="IPR039422">
    <property type="entry name" value="MarR/SlyA-like"/>
</dbReference>
<organism evidence="6 7">
    <name type="scientific">Actinomadura decatromicini</name>
    <dbReference type="NCBI Taxonomy" id="2604572"/>
    <lineage>
        <taxon>Bacteria</taxon>
        <taxon>Bacillati</taxon>
        <taxon>Actinomycetota</taxon>
        <taxon>Actinomycetes</taxon>
        <taxon>Streptosporangiales</taxon>
        <taxon>Thermomonosporaceae</taxon>
        <taxon>Actinomadura</taxon>
    </lineage>
</organism>
<sequence>MVAAVGEDRPEQRRIRPPLSQLFPPRPQDFSHRRPGGVRSVRGADRVGAPTTASNGGEVGPADIATPSFTGYLSCGRHCAERRSRDTGALGRAREGPSAPELKPGDPVPSRTTREPIEFPKPERPAERTEEQELAEVGRAFVAIWCQAQEHVAGHLPPSQLRALQVVADKPGISVRELARELDAMPSSVSRLCERLVVASLLERAPADIDRRQVTLRPTAEGTQVLNDITLQRRADLKTILARMSAEQRSQLLQGLAAFAAHTGTR</sequence>
<feature type="domain" description="HTH marR-type" evidence="5">
    <location>
        <begin position="127"/>
        <end position="261"/>
    </location>
</feature>
<dbReference type="PROSITE" id="PS50995">
    <property type="entry name" value="HTH_MARR_2"/>
    <property type="match status" value="1"/>
</dbReference>
<keyword evidence="7" id="KW-1185">Reference proteome</keyword>
<feature type="region of interest" description="Disordered" evidence="4">
    <location>
        <begin position="82"/>
        <end position="133"/>
    </location>
</feature>
<feature type="region of interest" description="Disordered" evidence="4">
    <location>
        <begin position="1"/>
        <end position="62"/>
    </location>
</feature>
<proteinExistence type="predicted"/>
<dbReference type="Proteomes" id="UP000323505">
    <property type="component" value="Unassembled WGS sequence"/>
</dbReference>
<evidence type="ECO:0000313" key="7">
    <source>
        <dbReference type="Proteomes" id="UP000323505"/>
    </source>
</evidence>
<dbReference type="SMART" id="SM00347">
    <property type="entry name" value="HTH_MARR"/>
    <property type="match status" value="1"/>
</dbReference>
<dbReference type="InterPro" id="IPR000835">
    <property type="entry name" value="HTH_MarR-typ"/>
</dbReference>
<dbReference type="PANTHER" id="PTHR33164:SF103">
    <property type="entry name" value="REGULATORY PROTEIN MARR"/>
    <property type="match status" value="1"/>
</dbReference>
<dbReference type="InterPro" id="IPR023187">
    <property type="entry name" value="Tscrpt_reg_MarR-type_CS"/>
</dbReference>
<gene>
    <name evidence="6" type="ORF">FXF68_36035</name>
</gene>
<dbReference type="GO" id="GO:0006950">
    <property type="term" value="P:response to stress"/>
    <property type="evidence" value="ECO:0007669"/>
    <property type="project" value="TreeGrafter"/>
</dbReference>
<dbReference type="InterPro" id="IPR036388">
    <property type="entry name" value="WH-like_DNA-bd_sf"/>
</dbReference>
<keyword evidence="2" id="KW-0238">DNA-binding</keyword>
<dbReference type="SUPFAM" id="SSF46785">
    <property type="entry name" value="Winged helix' DNA-binding domain"/>
    <property type="match status" value="1"/>
</dbReference>
<dbReference type="PROSITE" id="PS01117">
    <property type="entry name" value="HTH_MARR_1"/>
    <property type="match status" value="1"/>
</dbReference>
<feature type="compositionally biased region" description="Basic and acidic residues" evidence="4">
    <location>
        <begin position="1"/>
        <end position="14"/>
    </location>
</feature>
<dbReference type="Gene3D" id="1.10.10.10">
    <property type="entry name" value="Winged helix-like DNA-binding domain superfamily/Winged helix DNA-binding domain"/>
    <property type="match status" value="1"/>
</dbReference>
<dbReference type="Pfam" id="PF12802">
    <property type="entry name" value="MarR_2"/>
    <property type="match status" value="1"/>
</dbReference>
<dbReference type="InterPro" id="IPR036390">
    <property type="entry name" value="WH_DNA-bd_sf"/>
</dbReference>
<feature type="compositionally biased region" description="Basic and acidic residues" evidence="4">
    <location>
        <begin position="112"/>
        <end position="131"/>
    </location>
</feature>
<accession>A0A5D3F911</accession>
<evidence type="ECO:0000256" key="3">
    <source>
        <dbReference type="ARBA" id="ARBA00023163"/>
    </source>
</evidence>
<dbReference type="EMBL" id="VSRQ01000009">
    <property type="protein sequence ID" value="TYK44160.1"/>
    <property type="molecule type" value="Genomic_DNA"/>
</dbReference>
<protein>
    <submittedName>
        <fullName evidence="6">Winged helix-turn-helix transcriptional regulator</fullName>
    </submittedName>
</protein>
<evidence type="ECO:0000256" key="2">
    <source>
        <dbReference type="ARBA" id="ARBA00023125"/>
    </source>
</evidence>
<evidence type="ECO:0000256" key="4">
    <source>
        <dbReference type="SAM" id="MobiDB-lite"/>
    </source>
</evidence>
<dbReference type="GO" id="GO:0003677">
    <property type="term" value="F:DNA binding"/>
    <property type="evidence" value="ECO:0007669"/>
    <property type="project" value="UniProtKB-KW"/>
</dbReference>
<dbReference type="PANTHER" id="PTHR33164">
    <property type="entry name" value="TRANSCRIPTIONAL REGULATOR, MARR FAMILY"/>
    <property type="match status" value="1"/>
</dbReference>
<dbReference type="GO" id="GO:0003700">
    <property type="term" value="F:DNA-binding transcription factor activity"/>
    <property type="evidence" value="ECO:0007669"/>
    <property type="project" value="InterPro"/>
</dbReference>
<comment type="caution">
    <text evidence="6">The sequence shown here is derived from an EMBL/GenBank/DDBJ whole genome shotgun (WGS) entry which is preliminary data.</text>
</comment>
<keyword evidence="3" id="KW-0804">Transcription</keyword>
<evidence type="ECO:0000259" key="5">
    <source>
        <dbReference type="PROSITE" id="PS50995"/>
    </source>
</evidence>
<evidence type="ECO:0000256" key="1">
    <source>
        <dbReference type="ARBA" id="ARBA00023015"/>
    </source>
</evidence>